<keyword evidence="13" id="KW-1185">Reference proteome</keyword>
<dbReference type="PRINTS" id="PR00775">
    <property type="entry name" value="HEATSHOCK90"/>
</dbReference>
<dbReference type="Proteomes" id="UP000427769">
    <property type="component" value="Chromosome"/>
</dbReference>
<gene>
    <name evidence="10 12" type="primary">htpG</name>
    <name evidence="12" type="ORF">DSCW_53790</name>
</gene>
<feature type="binding site" evidence="11">
    <location>
        <position position="94"/>
    </location>
    <ligand>
        <name>ATP</name>
        <dbReference type="ChEBI" id="CHEBI:30616"/>
    </ligand>
</feature>
<feature type="binding site" evidence="11">
    <location>
        <position position="86"/>
    </location>
    <ligand>
        <name>ATP</name>
        <dbReference type="ChEBI" id="CHEBI:30616"/>
    </ligand>
</feature>
<keyword evidence="5 10" id="KW-0067">ATP-binding</keyword>
<dbReference type="InterPro" id="IPR020568">
    <property type="entry name" value="Ribosomal_Su5_D2-typ_SF"/>
</dbReference>
<dbReference type="SUPFAM" id="SSF55874">
    <property type="entry name" value="ATPase domain of HSP90 chaperone/DNA topoisomerase II/histidine kinase"/>
    <property type="match status" value="1"/>
</dbReference>
<dbReference type="OrthoDB" id="9802640at2"/>
<comment type="subunit">
    <text evidence="10">Homodimer.</text>
</comment>
<dbReference type="EMBL" id="AP021875">
    <property type="protein sequence ID" value="BBO77962.1"/>
    <property type="molecule type" value="Genomic_DNA"/>
</dbReference>
<evidence type="ECO:0000313" key="12">
    <source>
        <dbReference type="EMBL" id="BBO77962.1"/>
    </source>
</evidence>
<keyword evidence="3 10" id="KW-0963">Cytoplasm</keyword>
<keyword evidence="7 10" id="KW-0143">Chaperone</keyword>
<dbReference type="HAMAP" id="MF_00505">
    <property type="entry name" value="HSP90"/>
    <property type="match status" value="1"/>
</dbReference>
<dbReference type="PIRSF" id="PIRSF002583">
    <property type="entry name" value="Hsp90"/>
    <property type="match status" value="1"/>
</dbReference>
<dbReference type="GO" id="GO:0005737">
    <property type="term" value="C:cytoplasm"/>
    <property type="evidence" value="ECO:0007669"/>
    <property type="project" value="UniProtKB-SubCell"/>
</dbReference>
<feature type="binding site" evidence="11">
    <location>
        <position position="81"/>
    </location>
    <ligand>
        <name>ATP</name>
        <dbReference type="ChEBI" id="CHEBI:30616"/>
    </ligand>
</feature>
<dbReference type="GO" id="GO:0140662">
    <property type="term" value="F:ATP-dependent protein folding chaperone"/>
    <property type="evidence" value="ECO:0007669"/>
    <property type="project" value="InterPro"/>
</dbReference>
<accession>A0A5K7Z7G9</accession>
<dbReference type="InterPro" id="IPR001404">
    <property type="entry name" value="Hsp90_fam"/>
</dbReference>
<dbReference type="SUPFAM" id="SSF110942">
    <property type="entry name" value="HSP90 C-terminal domain"/>
    <property type="match status" value="1"/>
</dbReference>
<keyword evidence="6 10" id="KW-0346">Stress response</keyword>
<dbReference type="FunFam" id="3.30.230.80:FF:000002">
    <property type="entry name" value="Molecular chaperone HtpG"/>
    <property type="match status" value="1"/>
</dbReference>
<dbReference type="Gene3D" id="1.20.120.790">
    <property type="entry name" value="Heat shock protein 90, C-terminal domain"/>
    <property type="match status" value="1"/>
</dbReference>
<evidence type="ECO:0000256" key="8">
    <source>
        <dbReference type="ARBA" id="ARBA00058590"/>
    </source>
</evidence>
<feature type="binding site" evidence="11">
    <location>
        <position position="100"/>
    </location>
    <ligand>
        <name>ATP</name>
        <dbReference type="ChEBI" id="CHEBI:30616"/>
    </ligand>
</feature>
<dbReference type="NCBIfam" id="NF003555">
    <property type="entry name" value="PRK05218.1"/>
    <property type="match status" value="1"/>
</dbReference>
<feature type="binding site" evidence="11">
    <location>
        <begin position="126"/>
        <end position="131"/>
    </location>
    <ligand>
        <name>ATP</name>
        <dbReference type="ChEBI" id="CHEBI:30616"/>
    </ligand>
</feature>
<evidence type="ECO:0000256" key="6">
    <source>
        <dbReference type="ARBA" id="ARBA00023016"/>
    </source>
</evidence>
<dbReference type="InterPro" id="IPR037196">
    <property type="entry name" value="HSP90_C"/>
</dbReference>
<organism evidence="12 13">
    <name type="scientific">Desulfosarcina widdelii</name>
    <dbReference type="NCBI Taxonomy" id="947919"/>
    <lineage>
        <taxon>Bacteria</taxon>
        <taxon>Pseudomonadati</taxon>
        <taxon>Thermodesulfobacteriota</taxon>
        <taxon>Desulfobacteria</taxon>
        <taxon>Desulfobacterales</taxon>
        <taxon>Desulfosarcinaceae</taxon>
        <taxon>Desulfosarcina</taxon>
    </lineage>
</organism>
<evidence type="ECO:0000256" key="11">
    <source>
        <dbReference type="PIRSR" id="PIRSR002583-1"/>
    </source>
</evidence>
<dbReference type="PROSITE" id="PS00298">
    <property type="entry name" value="HSP90"/>
    <property type="match status" value="1"/>
</dbReference>
<dbReference type="FunFam" id="3.30.565.10:FF:000009">
    <property type="entry name" value="Molecular chaperone HtpG"/>
    <property type="match status" value="1"/>
</dbReference>
<dbReference type="Pfam" id="PF13589">
    <property type="entry name" value="HATPase_c_3"/>
    <property type="match status" value="1"/>
</dbReference>
<feature type="binding site" evidence="11">
    <location>
        <position position="35"/>
    </location>
    <ligand>
        <name>ATP</name>
        <dbReference type="ChEBI" id="CHEBI:30616"/>
    </ligand>
</feature>
<sequence length="644" mass="73598">MEAKKETHQFKTEVQQILNLIINSLYSNKDIFLRELISNASDAIDKVRYKAETEPGILGDDTEFKIKLSPDGIKRTFEISDNGIGMTYEEVLENIGTIAKSGTAGFLEALEQAKGHETLLPELIGQFGVGFYSAFMVADKITLVTRAAGAEANQAVKWESTGDGSYTIEETEKAHRGTTITLDLKKKGKDDKDFTDQWTVRGIVKQHSDFVSYPITMEVERDEPLPDEEIIKDKDDKPIGATTRKVMREETLNSMKAIWTRSPSDVKDEEYEEFYKHLSHDWNPPMERLHLKFEGTTEYDALLYIPSKAPFDLFTPERRHGIHLYSKRVFIMEDCKELMPEYFRFVKGVVDASDLNLNVSREILQQDRLVLNIRKNLLKKLFDKLEKMDAKTYNQFYDEFGAVLKEGIHTDPSKKEKIASLARYKTTKSEDAWVSLDDYVKNMKADQKEIYYITGDKLSALLNSPHLEKLKEKDFEVLLMTDPVDEWVVQTLTEYDGKPLKSAEKGDLDLDKVDDSKKEAYNALFGFIKGHLEEKIKEVKPSTRLKDSVACLSGDAWDMSAYMEKLLKASGQKPPETKRVLELNMDHPVVEKIKALFESDRDNPELKNYSQLLLDMAIVSEGGKLDNPGRFSKMVGDLMTRAME</sequence>
<evidence type="ECO:0000313" key="13">
    <source>
        <dbReference type="Proteomes" id="UP000427769"/>
    </source>
</evidence>
<evidence type="ECO:0000256" key="10">
    <source>
        <dbReference type="HAMAP-Rule" id="MF_00505"/>
    </source>
</evidence>
<dbReference type="Gene3D" id="3.30.230.80">
    <property type="match status" value="1"/>
</dbReference>
<feature type="binding site" evidence="11">
    <location>
        <begin position="101"/>
        <end position="102"/>
    </location>
    <ligand>
        <name>ATP</name>
        <dbReference type="ChEBI" id="CHEBI:30616"/>
    </ligand>
</feature>
<dbReference type="Gene3D" id="3.30.565.10">
    <property type="entry name" value="Histidine kinase-like ATPase, C-terminal domain"/>
    <property type="match status" value="1"/>
</dbReference>
<evidence type="ECO:0000256" key="7">
    <source>
        <dbReference type="ARBA" id="ARBA00023186"/>
    </source>
</evidence>
<evidence type="ECO:0000256" key="5">
    <source>
        <dbReference type="ARBA" id="ARBA00022840"/>
    </source>
</evidence>
<feature type="binding site" evidence="11">
    <location>
        <position position="178"/>
    </location>
    <ligand>
        <name>ATP</name>
        <dbReference type="ChEBI" id="CHEBI:30616"/>
    </ligand>
</feature>
<feature type="binding site" evidence="11">
    <location>
        <position position="39"/>
    </location>
    <ligand>
        <name>ATP</name>
        <dbReference type="ChEBI" id="CHEBI:30616"/>
    </ligand>
</feature>
<evidence type="ECO:0000256" key="4">
    <source>
        <dbReference type="ARBA" id="ARBA00022741"/>
    </source>
</evidence>
<feature type="binding site" evidence="11">
    <location>
        <position position="361"/>
    </location>
    <ligand>
        <name>ATP</name>
        <dbReference type="ChEBI" id="CHEBI:30616"/>
    </ligand>
</feature>
<proteinExistence type="inferred from homology"/>
<comment type="subcellular location">
    <subcellularLocation>
        <location evidence="1 10">Cytoplasm</location>
    </subcellularLocation>
</comment>
<dbReference type="FunFam" id="3.40.50.11260:FF:000005">
    <property type="entry name" value="Heat shock protein 90"/>
    <property type="match status" value="1"/>
</dbReference>
<comment type="caution">
    <text evidence="10">Lacks conserved residue(s) required for the propagation of feature annotation.</text>
</comment>
<feature type="region of interest" description="A; substrate-binding" evidence="10">
    <location>
        <begin position="1"/>
        <end position="361"/>
    </location>
</feature>
<dbReference type="PANTHER" id="PTHR11528">
    <property type="entry name" value="HEAT SHOCK PROTEIN 90 FAMILY MEMBER"/>
    <property type="match status" value="1"/>
</dbReference>
<comment type="similarity">
    <text evidence="2 10">Belongs to the heat shock protein 90 family.</text>
</comment>
<dbReference type="KEGG" id="dwd:DSCW_53790"/>
<evidence type="ECO:0000256" key="3">
    <source>
        <dbReference type="ARBA" id="ARBA00022490"/>
    </source>
</evidence>
<dbReference type="Gene3D" id="3.40.50.11260">
    <property type="match status" value="1"/>
</dbReference>
<dbReference type="GO" id="GO:0016887">
    <property type="term" value="F:ATP hydrolysis activity"/>
    <property type="evidence" value="ECO:0007669"/>
    <property type="project" value="InterPro"/>
</dbReference>
<evidence type="ECO:0000256" key="2">
    <source>
        <dbReference type="ARBA" id="ARBA00008239"/>
    </source>
</evidence>
<reference evidence="12 13" key="1">
    <citation type="submission" date="2019-11" db="EMBL/GenBank/DDBJ databases">
        <title>Comparative genomics of hydrocarbon-degrading Desulfosarcina strains.</title>
        <authorList>
            <person name="Watanabe M."/>
            <person name="Kojima H."/>
            <person name="Fukui M."/>
        </authorList>
    </citation>
    <scope>NUCLEOTIDE SEQUENCE [LARGE SCALE GENOMIC DNA]</scope>
    <source>
        <strain evidence="12 13">PP31</strain>
    </source>
</reference>
<protein>
    <recommendedName>
        <fullName evidence="9 10">Chaperone protein HtpG</fullName>
    </recommendedName>
    <alternativeName>
        <fullName evidence="10">Heat shock protein HtpG</fullName>
    </alternativeName>
    <alternativeName>
        <fullName evidence="10">High temperature protein G</fullName>
    </alternativeName>
</protein>
<name>A0A5K7Z7G9_9BACT</name>
<keyword evidence="4 10" id="KW-0547">Nucleotide-binding</keyword>
<dbReference type="SUPFAM" id="SSF54211">
    <property type="entry name" value="Ribosomal protein S5 domain 2-like"/>
    <property type="match status" value="1"/>
</dbReference>
<dbReference type="AlphaFoldDB" id="A0A5K7Z7G9"/>
<dbReference type="InterPro" id="IPR019805">
    <property type="entry name" value="Heat_shock_protein_90_CS"/>
</dbReference>
<dbReference type="CDD" id="cd16927">
    <property type="entry name" value="HATPase_Hsp90-like"/>
    <property type="match status" value="1"/>
</dbReference>
<dbReference type="GO" id="GO:0005524">
    <property type="term" value="F:ATP binding"/>
    <property type="evidence" value="ECO:0007669"/>
    <property type="project" value="UniProtKB-UniRule"/>
</dbReference>
<evidence type="ECO:0000256" key="1">
    <source>
        <dbReference type="ARBA" id="ARBA00004496"/>
    </source>
</evidence>
<dbReference type="InterPro" id="IPR036890">
    <property type="entry name" value="HATPase_C_sf"/>
</dbReference>
<dbReference type="RefSeq" id="WP_155306641.1">
    <property type="nucleotide sequence ID" value="NZ_AP021875.1"/>
</dbReference>
<dbReference type="GO" id="GO:0051082">
    <property type="term" value="F:unfolded protein binding"/>
    <property type="evidence" value="ECO:0007669"/>
    <property type="project" value="UniProtKB-UniRule"/>
</dbReference>
<dbReference type="Pfam" id="PF00183">
    <property type="entry name" value="HSP90"/>
    <property type="match status" value="1"/>
</dbReference>
<feature type="region of interest" description="C" evidence="10">
    <location>
        <begin position="566"/>
        <end position="644"/>
    </location>
</feature>
<dbReference type="InterPro" id="IPR020575">
    <property type="entry name" value="Hsp90_N"/>
</dbReference>
<comment type="function">
    <text evidence="8 10">Molecular chaperone. Has ATPase activity.</text>
</comment>
<evidence type="ECO:0000256" key="9">
    <source>
        <dbReference type="ARBA" id="ARBA00070675"/>
    </source>
</evidence>